<dbReference type="EMBL" id="MNBE01000571">
    <property type="protein sequence ID" value="OKP08051.1"/>
    <property type="molecule type" value="Genomic_DNA"/>
</dbReference>
<dbReference type="STRING" id="1316194.A0A1Q5U6F1"/>
<gene>
    <name evidence="1" type="ORF">PENSUB_5742</name>
</gene>
<dbReference type="PANTHER" id="PTHR37417:SF4">
    <property type="entry name" value="67 KDA MYOSIN-CROSS-REACTIVE ANTIGEN FAMILY PROTEIN (AFU_ORTHOLOGUE AFUA_3G03570)"/>
    <property type="match status" value="1"/>
</dbReference>
<dbReference type="GO" id="GO:0071949">
    <property type="term" value="F:FAD binding"/>
    <property type="evidence" value="ECO:0007669"/>
    <property type="project" value="InterPro"/>
</dbReference>
<dbReference type="Pfam" id="PF06100">
    <property type="entry name" value="MCRA"/>
    <property type="match status" value="1"/>
</dbReference>
<dbReference type="InterPro" id="IPR010354">
    <property type="entry name" value="Oleate_hydratase"/>
</dbReference>
<organism evidence="1 2">
    <name type="scientific">Penicillium subrubescens</name>
    <dbReference type="NCBI Taxonomy" id="1316194"/>
    <lineage>
        <taxon>Eukaryota</taxon>
        <taxon>Fungi</taxon>
        <taxon>Dikarya</taxon>
        <taxon>Ascomycota</taxon>
        <taxon>Pezizomycotina</taxon>
        <taxon>Eurotiomycetes</taxon>
        <taxon>Eurotiomycetidae</taxon>
        <taxon>Eurotiales</taxon>
        <taxon>Aspergillaceae</taxon>
        <taxon>Penicillium</taxon>
    </lineage>
</organism>
<comment type="caution">
    <text evidence="1">The sequence shown here is derived from an EMBL/GenBank/DDBJ whole genome shotgun (WGS) entry which is preliminary data.</text>
</comment>
<evidence type="ECO:0000313" key="2">
    <source>
        <dbReference type="Proteomes" id="UP000186955"/>
    </source>
</evidence>
<dbReference type="AlphaFoldDB" id="A0A1Q5U6F1"/>
<reference evidence="1 2" key="1">
    <citation type="submission" date="2016-10" db="EMBL/GenBank/DDBJ databases">
        <title>Genome sequence of the ascomycete fungus Penicillium subrubescens.</title>
        <authorList>
            <person name="De Vries R.P."/>
            <person name="Peng M."/>
            <person name="Dilokpimol A."/>
            <person name="Hilden K."/>
            <person name="Makela M.R."/>
            <person name="Grigoriev I."/>
            <person name="Riley R."/>
            <person name="Granchi Z."/>
        </authorList>
    </citation>
    <scope>NUCLEOTIDE SEQUENCE [LARGE SCALE GENOMIC DNA]</scope>
    <source>
        <strain evidence="1 2">CBS 132785</strain>
    </source>
</reference>
<protein>
    <submittedName>
        <fullName evidence="1">Uncharacterized protein</fullName>
    </submittedName>
</protein>
<sequence length="125" mass="13971">MPPHFHGSSMTKLLSLVPSKTNLKGTLLDDVRRFETIERPQPQTAALSRALKLGPSGPEIVETKSLSIGAKNRMNLVKIMLERESTLGSKSIEDIMDEDFFGTTFWMLWTTECVLSPYERTSSPA</sequence>
<dbReference type="GO" id="GO:0050151">
    <property type="term" value="F:oleate hydratase activity"/>
    <property type="evidence" value="ECO:0007669"/>
    <property type="project" value="InterPro"/>
</dbReference>
<keyword evidence="2" id="KW-1185">Reference proteome</keyword>
<evidence type="ECO:0000313" key="1">
    <source>
        <dbReference type="EMBL" id="OKP08051.1"/>
    </source>
</evidence>
<dbReference type="GO" id="GO:0006631">
    <property type="term" value="P:fatty acid metabolic process"/>
    <property type="evidence" value="ECO:0007669"/>
    <property type="project" value="InterPro"/>
</dbReference>
<dbReference type="PANTHER" id="PTHR37417">
    <property type="entry name" value="67 KDA MYOSIN-CROSS-REACTIVE ANTIGEN FAMILY PROTEIN (AFU_ORTHOLOGUE AFUA_5G09970)"/>
    <property type="match status" value="1"/>
</dbReference>
<accession>A0A1Q5U6F1</accession>
<proteinExistence type="predicted"/>
<dbReference type="Proteomes" id="UP000186955">
    <property type="component" value="Unassembled WGS sequence"/>
</dbReference>
<name>A0A1Q5U6F1_9EURO</name>